<accession>A0A0C3Q871</accession>
<evidence type="ECO:0000313" key="2">
    <source>
        <dbReference type="EMBL" id="KIO25955.1"/>
    </source>
</evidence>
<proteinExistence type="predicted"/>
<dbReference type="OrthoDB" id="3255331at2759"/>
<feature type="compositionally biased region" description="Low complexity" evidence="1">
    <location>
        <begin position="230"/>
        <end position="241"/>
    </location>
</feature>
<keyword evidence="3" id="KW-1185">Reference proteome</keyword>
<dbReference type="Proteomes" id="UP000054248">
    <property type="component" value="Unassembled WGS sequence"/>
</dbReference>
<dbReference type="HOGENOM" id="CLU_049657_0_0_1"/>
<dbReference type="AlphaFoldDB" id="A0A0C3Q871"/>
<organism evidence="2 3">
    <name type="scientific">Tulasnella calospora MUT 4182</name>
    <dbReference type="NCBI Taxonomy" id="1051891"/>
    <lineage>
        <taxon>Eukaryota</taxon>
        <taxon>Fungi</taxon>
        <taxon>Dikarya</taxon>
        <taxon>Basidiomycota</taxon>
        <taxon>Agaricomycotina</taxon>
        <taxon>Agaricomycetes</taxon>
        <taxon>Cantharellales</taxon>
        <taxon>Tulasnellaceae</taxon>
        <taxon>Tulasnella</taxon>
    </lineage>
</organism>
<feature type="compositionally biased region" description="Low complexity" evidence="1">
    <location>
        <begin position="201"/>
        <end position="218"/>
    </location>
</feature>
<protein>
    <submittedName>
        <fullName evidence="2">Uncharacterized protein</fullName>
    </submittedName>
</protein>
<feature type="region of interest" description="Disordered" evidence="1">
    <location>
        <begin position="200"/>
        <end position="277"/>
    </location>
</feature>
<name>A0A0C3Q871_9AGAM</name>
<dbReference type="EMBL" id="KN823032">
    <property type="protein sequence ID" value="KIO25955.1"/>
    <property type="molecule type" value="Genomic_DNA"/>
</dbReference>
<reference evidence="3" key="2">
    <citation type="submission" date="2015-01" db="EMBL/GenBank/DDBJ databases">
        <title>Evolutionary Origins and Diversification of the Mycorrhizal Mutualists.</title>
        <authorList>
            <consortium name="DOE Joint Genome Institute"/>
            <consortium name="Mycorrhizal Genomics Consortium"/>
            <person name="Kohler A."/>
            <person name="Kuo A."/>
            <person name="Nagy L.G."/>
            <person name="Floudas D."/>
            <person name="Copeland A."/>
            <person name="Barry K.W."/>
            <person name="Cichocki N."/>
            <person name="Veneault-Fourrey C."/>
            <person name="LaButti K."/>
            <person name="Lindquist E.A."/>
            <person name="Lipzen A."/>
            <person name="Lundell T."/>
            <person name="Morin E."/>
            <person name="Murat C."/>
            <person name="Riley R."/>
            <person name="Ohm R."/>
            <person name="Sun H."/>
            <person name="Tunlid A."/>
            <person name="Henrissat B."/>
            <person name="Grigoriev I.V."/>
            <person name="Hibbett D.S."/>
            <person name="Martin F."/>
        </authorList>
    </citation>
    <scope>NUCLEOTIDE SEQUENCE [LARGE SCALE GENOMIC DNA]</scope>
    <source>
        <strain evidence="3">MUT 4182</strain>
    </source>
</reference>
<evidence type="ECO:0000313" key="3">
    <source>
        <dbReference type="Proteomes" id="UP000054248"/>
    </source>
</evidence>
<feature type="compositionally biased region" description="Low complexity" evidence="1">
    <location>
        <begin position="1"/>
        <end position="17"/>
    </location>
</feature>
<sequence length="447" mass="49082">MEDPTVTTAAPAAAAETPQHDIRKSPFIPLSDAVSADADAFGRWVKWVCLEYEGVKTAIDEKAAEIWNSKLSKFFETFKGPRSSVPELIWFRPSDGSIDAISVKWLDSSAVRVTDVWSALGEPGGVRVQQSLKPPASGFIMSVAASRDPTPRTPDWYVELLIVFAIMVFTIAKTRPSQISVPRVVHILWTETSQPWIQTFSEPSDSTLSSSTPSTPKISQRHLQSPSEPSNGGHSESSCSSTAQPTAETDPVVVLPPHETSGNPQPSGSSHPPRILATGHALGSVLPALSSHYEVLKKSRQEDIDQALRDLDPSPRHQIISTINKLQEHKDNENYGNCAETFPYLCIVSGGLNHRQIYGLAFQPFKLKLNPAKDVLSANPFKPAECLHFLHQFGFMKACKICCTLMSGINVQYVQYHRKGKDLRPYLLFPDGKKKDVEPSLSVSDGA</sequence>
<feature type="region of interest" description="Disordered" evidence="1">
    <location>
        <begin position="1"/>
        <end position="20"/>
    </location>
</feature>
<reference evidence="2 3" key="1">
    <citation type="submission" date="2014-04" db="EMBL/GenBank/DDBJ databases">
        <authorList>
            <consortium name="DOE Joint Genome Institute"/>
            <person name="Kuo A."/>
            <person name="Girlanda M."/>
            <person name="Perotto S."/>
            <person name="Kohler A."/>
            <person name="Nagy L.G."/>
            <person name="Floudas D."/>
            <person name="Copeland A."/>
            <person name="Barry K.W."/>
            <person name="Cichocki N."/>
            <person name="Veneault-Fourrey C."/>
            <person name="LaButti K."/>
            <person name="Lindquist E.A."/>
            <person name="Lipzen A."/>
            <person name="Lundell T."/>
            <person name="Morin E."/>
            <person name="Murat C."/>
            <person name="Sun H."/>
            <person name="Tunlid A."/>
            <person name="Henrissat B."/>
            <person name="Grigoriev I.V."/>
            <person name="Hibbett D.S."/>
            <person name="Martin F."/>
            <person name="Nordberg H.P."/>
            <person name="Cantor M.N."/>
            <person name="Hua S.X."/>
        </authorList>
    </citation>
    <scope>NUCLEOTIDE SEQUENCE [LARGE SCALE GENOMIC DNA]</scope>
    <source>
        <strain evidence="2 3">MUT 4182</strain>
    </source>
</reference>
<feature type="compositionally biased region" description="Polar residues" evidence="1">
    <location>
        <begin position="260"/>
        <end position="270"/>
    </location>
</feature>
<gene>
    <name evidence="2" type="ORF">M407DRAFT_8110</name>
</gene>
<evidence type="ECO:0000256" key="1">
    <source>
        <dbReference type="SAM" id="MobiDB-lite"/>
    </source>
</evidence>